<name>A0ABX1Z9P7_9BACL</name>
<comment type="caution">
    <text evidence="3">The sequence shown here is derived from an EMBL/GenBank/DDBJ whole genome shotgun (WGS) entry which is preliminary data.</text>
</comment>
<dbReference type="PANTHER" id="PTHR45947:SF3">
    <property type="entry name" value="SULFOQUINOVOSYL TRANSFERASE SQD2"/>
    <property type="match status" value="1"/>
</dbReference>
<dbReference type="InterPro" id="IPR028098">
    <property type="entry name" value="Glyco_trans_4-like_N"/>
</dbReference>
<evidence type="ECO:0000313" key="3">
    <source>
        <dbReference type="EMBL" id="NOU88999.1"/>
    </source>
</evidence>
<feature type="domain" description="Glycosyl transferase family 1" evidence="1">
    <location>
        <begin position="193"/>
        <end position="355"/>
    </location>
</feature>
<dbReference type="EMBL" id="WHOC01000137">
    <property type="protein sequence ID" value="NOU88999.1"/>
    <property type="molecule type" value="Genomic_DNA"/>
</dbReference>
<accession>A0ABX1Z9P7</accession>
<evidence type="ECO:0000259" key="2">
    <source>
        <dbReference type="Pfam" id="PF13477"/>
    </source>
</evidence>
<proteinExistence type="predicted"/>
<dbReference type="CDD" id="cd03808">
    <property type="entry name" value="GT4_CapM-like"/>
    <property type="match status" value="1"/>
</dbReference>
<dbReference type="Pfam" id="PF13477">
    <property type="entry name" value="Glyco_trans_4_2"/>
    <property type="match status" value="1"/>
</dbReference>
<feature type="domain" description="Glycosyltransferase subfamily 4-like N-terminal" evidence="2">
    <location>
        <begin position="19"/>
        <end position="157"/>
    </location>
</feature>
<dbReference type="PANTHER" id="PTHR45947">
    <property type="entry name" value="SULFOQUINOVOSYL TRANSFERASE SQD2"/>
    <property type="match status" value="1"/>
</dbReference>
<dbReference type="InterPro" id="IPR050194">
    <property type="entry name" value="Glycosyltransferase_grp1"/>
</dbReference>
<dbReference type="InterPro" id="IPR001296">
    <property type="entry name" value="Glyco_trans_1"/>
</dbReference>
<reference evidence="3 4" key="1">
    <citation type="submission" date="2019-10" db="EMBL/GenBank/DDBJ databases">
        <title>Description of Paenibacillus choica sp. nov.</title>
        <authorList>
            <person name="Carlier A."/>
            <person name="Qi S."/>
        </authorList>
    </citation>
    <scope>NUCLEOTIDE SEQUENCE [LARGE SCALE GENOMIC DNA]</scope>
    <source>
        <strain evidence="3 4">LMG 31460</strain>
    </source>
</reference>
<dbReference type="Pfam" id="PF00534">
    <property type="entry name" value="Glycos_transf_1"/>
    <property type="match status" value="1"/>
</dbReference>
<evidence type="ECO:0000313" key="4">
    <source>
        <dbReference type="Proteomes" id="UP000658690"/>
    </source>
</evidence>
<protein>
    <submittedName>
        <fullName evidence="3">Glycosyltransferase</fullName>
    </submittedName>
</protein>
<gene>
    <name evidence="3" type="ORF">GC102_25095</name>
</gene>
<evidence type="ECO:0000259" key="1">
    <source>
        <dbReference type="Pfam" id="PF00534"/>
    </source>
</evidence>
<keyword evidence="4" id="KW-1185">Reference proteome</keyword>
<dbReference type="Gene3D" id="3.40.50.2000">
    <property type="entry name" value="Glycogen Phosphorylase B"/>
    <property type="match status" value="2"/>
</dbReference>
<organism evidence="3 4">
    <name type="scientific">Paenibacillus germinis</name>
    <dbReference type="NCBI Taxonomy" id="2654979"/>
    <lineage>
        <taxon>Bacteria</taxon>
        <taxon>Bacillati</taxon>
        <taxon>Bacillota</taxon>
        <taxon>Bacilli</taxon>
        <taxon>Bacillales</taxon>
        <taxon>Paenibacillaceae</taxon>
        <taxon>Paenibacillus</taxon>
    </lineage>
</organism>
<dbReference type="SUPFAM" id="SSF53756">
    <property type="entry name" value="UDP-Glycosyltransferase/glycogen phosphorylase"/>
    <property type="match status" value="1"/>
</dbReference>
<sequence length="382" mass="43265">MKKMLMLASVSSMIDQFNMPNIKLLQEMGYQVDVACNFGEGNTSSPERVKAFKQELEGQQINYYQIEFARNILKIGENIKAYKQVKDLLEKNRYNFIHCHSPIGGVVGRLAAHNTKTKVIYTAHGFHFFKGAPLVNWLFYYPVEKFFSRYTDVLITINNEDYERAVKYFNAKKTMYIPGIGVDTTKFGGSTVDRDAKRNELGVTADETMILSVGELIKRKNQDVVIKALAKMADKKVKYYICGRGELNLYLRHVANEQGVENQVVFLGFRTDVSDICKAADIFVFPSLQEGLPVALMEAMAAGLPVVSSEIRGNTDLIENGRGGYLVKPDDVEGFSNSITKIVSDYELRDTFREKNLHCIKKFDLSNVQDNMKSIYINISIV</sequence>
<dbReference type="RefSeq" id="WP_171691961.1">
    <property type="nucleotide sequence ID" value="NZ_WHOC01000137.1"/>
</dbReference>
<dbReference type="Proteomes" id="UP000658690">
    <property type="component" value="Unassembled WGS sequence"/>
</dbReference>